<evidence type="ECO:0000313" key="3">
    <source>
        <dbReference type="EMBL" id="PMS23990.1"/>
    </source>
</evidence>
<dbReference type="GO" id="GO:0000160">
    <property type="term" value="P:phosphorelay signal transduction system"/>
    <property type="evidence" value="ECO:0007669"/>
    <property type="project" value="InterPro"/>
</dbReference>
<proteinExistence type="predicted"/>
<name>A0A2N7W3L0_9BURK</name>
<dbReference type="EMBL" id="PNYA01000001">
    <property type="protein sequence ID" value="PMS23990.1"/>
    <property type="molecule type" value="Genomic_DNA"/>
</dbReference>
<dbReference type="InterPro" id="IPR001789">
    <property type="entry name" value="Sig_transdc_resp-reg_receiver"/>
</dbReference>
<evidence type="ECO:0000313" key="4">
    <source>
        <dbReference type="Proteomes" id="UP000235616"/>
    </source>
</evidence>
<dbReference type="InterPro" id="IPR011006">
    <property type="entry name" value="CheY-like_superfamily"/>
</dbReference>
<keyword evidence="4" id="KW-1185">Reference proteome</keyword>
<dbReference type="OrthoDB" id="5697380at2"/>
<evidence type="ECO:0000259" key="2">
    <source>
        <dbReference type="PROSITE" id="PS50110"/>
    </source>
</evidence>
<dbReference type="PROSITE" id="PS50110">
    <property type="entry name" value="RESPONSE_REGULATORY"/>
    <property type="match status" value="1"/>
</dbReference>
<sequence>MTLLVKQPVFHPLSVLFIDDSADFLNGLRGFFRDRTLNRFFTNPKAALDHIASSRRDFGARAGGLSSADCIAIERGTGNALGSDPFDDRGRFDEIAAVVVDYEMPEMDGIRFLSSIRDVPCTKILLTGVAGNEEAVEAFNAHLIDFYLRKTDADLPAKLARIVEDAQKRHCEHRGLVGMHDVGATYCDPRVVRLLDELAVREGLVEYYWRPEQNAVLMFDAQGNASVFVAWDEDEWAFQCDTVIDAGGPEWLHRAMLERRIMPLFWPDEAYRPDLADIRTTEFHPVPGWSGACYGVTPLEASEVEPGSLTFAQWRQSRRDTLAKSTGQLI</sequence>
<keyword evidence="1" id="KW-0597">Phosphoprotein</keyword>
<accession>A0A2N7W3L0</accession>
<protein>
    <submittedName>
        <fullName evidence="3">Response regulator</fullName>
    </submittedName>
</protein>
<dbReference type="AlphaFoldDB" id="A0A2N7W3L0"/>
<dbReference type="SUPFAM" id="SSF52172">
    <property type="entry name" value="CheY-like"/>
    <property type="match status" value="1"/>
</dbReference>
<dbReference type="Gene3D" id="3.40.50.2300">
    <property type="match status" value="1"/>
</dbReference>
<comment type="caution">
    <text evidence="3">The sequence shown here is derived from an EMBL/GenBank/DDBJ whole genome shotgun (WGS) entry which is preliminary data.</text>
</comment>
<feature type="modified residue" description="4-aspartylphosphate" evidence="1">
    <location>
        <position position="101"/>
    </location>
</feature>
<feature type="domain" description="Response regulatory" evidence="2">
    <location>
        <begin position="14"/>
        <end position="164"/>
    </location>
</feature>
<evidence type="ECO:0000256" key="1">
    <source>
        <dbReference type="PROSITE-ProRule" id="PRU00169"/>
    </source>
</evidence>
<dbReference type="Proteomes" id="UP000235616">
    <property type="component" value="Unassembled WGS sequence"/>
</dbReference>
<gene>
    <name evidence="3" type="ORF">C0Z18_01710</name>
</gene>
<dbReference type="RefSeq" id="WP_102643701.1">
    <property type="nucleotide sequence ID" value="NZ_PNYA01000001.1"/>
</dbReference>
<reference evidence="3 4" key="1">
    <citation type="submission" date="2018-01" db="EMBL/GenBank/DDBJ databases">
        <title>Whole genome analyses suggest that Burkholderia sensu lato contains two further novel genera in the rhizoxinica-symbiotica group Mycetohabitans gen. nov., and Trinickia gen. nov.: implications for the evolution of diazotrophy and nodulation in the Burkholderiaceae.</title>
        <authorList>
            <person name="Estrada-de los Santos P."/>
            <person name="Palmer M."/>
            <person name="Chavez-Ramirez B."/>
            <person name="Beukes C."/>
            <person name="Steenkamp E.T."/>
            <person name="Hirsch A.M."/>
            <person name="Manyaka P."/>
            <person name="Maluk M."/>
            <person name="Lafos M."/>
            <person name="Crook M."/>
            <person name="Gross E."/>
            <person name="Simon M.F."/>
            <person name="Bueno dos Reis Junior F."/>
            <person name="Poole P.S."/>
            <person name="Venter S.N."/>
            <person name="James E.K."/>
        </authorList>
    </citation>
    <scope>NUCLEOTIDE SEQUENCE [LARGE SCALE GENOMIC DNA]</scope>
    <source>
        <strain evidence="3 4">GIMN1.004</strain>
    </source>
</reference>
<organism evidence="3 4">
    <name type="scientific">Trinickia dabaoshanensis</name>
    <dbReference type="NCBI Taxonomy" id="564714"/>
    <lineage>
        <taxon>Bacteria</taxon>
        <taxon>Pseudomonadati</taxon>
        <taxon>Pseudomonadota</taxon>
        <taxon>Betaproteobacteria</taxon>
        <taxon>Burkholderiales</taxon>
        <taxon>Burkholderiaceae</taxon>
        <taxon>Trinickia</taxon>
    </lineage>
</organism>